<evidence type="ECO:0000313" key="10">
    <source>
        <dbReference type="EMBL" id="RDJ00262.1"/>
    </source>
</evidence>
<keyword evidence="4 7" id="KW-1133">Transmembrane helix</keyword>
<evidence type="ECO:0000256" key="4">
    <source>
        <dbReference type="ARBA" id="ARBA00022989"/>
    </source>
</evidence>
<proteinExistence type="inferred from homology"/>
<dbReference type="RefSeq" id="WP_114823987.1">
    <property type="nucleotide sequence ID" value="NZ_QQSY01000001.1"/>
</dbReference>
<feature type="transmembrane region" description="Helical" evidence="7">
    <location>
        <begin position="20"/>
        <end position="40"/>
    </location>
</feature>
<feature type="transmembrane region" description="Helical" evidence="7">
    <location>
        <begin position="334"/>
        <end position="362"/>
    </location>
</feature>
<evidence type="ECO:0000256" key="6">
    <source>
        <dbReference type="ARBA" id="ARBA00038076"/>
    </source>
</evidence>
<keyword evidence="3 7" id="KW-0812">Transmembrane</keyword>
<dbReference type="OrthoDB" id="9770036at2"/>
<reference evidence="10 11" key="1">
    <citation type="submission" date="2018-07" db="EMBL/GenBank/DDBJ databases">
        <title>Dyella solisilvae sp. nov., isolated from the pine and broad-leaved mixed forest soil.</title>
        <authorList>
            <person name="Gao Z."/>
            <person name="Qiu L."/>
        </authorList>
    </citation>
    <scope>NUCLEOTIDE SEQUENCE [LARGE SCALE GENOMIC DNA]</scope>
    <source>
        <strain evidence="10 11">DHG54</strain>
    </source>
</reference>
<dbReference type="PANTHER" id="PTHR30572:SF4">
    <property type="entry name" value="ABC TRANSPORTER PERMEASE YTRF"/>
    <property type="match status" value="1"/>
</dbReference>
<evidence type="ECO:0000256" key="7">
    <source>
        <dbReference type="SAM" id="Phobius"/>
    </source>
</evidence>
<dbReference type="GO" id="GO:0022857">
    <property type="term" value="F:transmembrane transporter activity"/>
    <property type="evidence" value="ECO:0007669"/>
    <property type="project" value="TreeGrafter"/>
</dbReference>
<keyword evidence="5 7" id="KW-0472">Membrane</keyword>
<dbReference type="InterPro" id="IPR050250">
    <property type="entry name" value="Macrolide_Exporter_MacB"/>
</dbReference>
<evidence type="ECO:0000256" key="1">
    <source>
        <dbReference type="ARBA" id="ARBA00004651"/>
    </source>
</evidence>
<feature type="domain" description="ABC3 transporter permease C-terminal" evidence="8">
    <location>
        <begin position="292"/>
        <end position="404"/>
    </location>
</feature>
<organism evidence="10 11">
    <name type="scientific">Dyella solisilvae</name>
    <dbReference type="NCBI Taxonomy" id="1920168"/>
    <lineage>
        <taxon>Bacteria</taxon>
        <taxon>Pseudomonadati</taxon>
        <taxon>Pseudomonadota</taxon>
        <taxon>Gammaproteobacteria</taxon>
        <taxon>Lysobacterales</taxon>
        <taxon>Rhodanobacteraceae</taxon>
        <taxon>Dyella</taxon>
    </lineage>
</organism>
<comment type="caution">
    <text evidence="10">The sequence shown here is derived from an EMBL/GenBank/DDBJ whole genome shotgun (WGS) entry which is preliminary data.</text>
</comment>
<name>A0A370KCE4_9GAMM</name>
<accession>A0A370KCE4</accession>
<dbReference type="InterPro" id="IPR025857">
    <property type="entry name" value="MacB_PCD"/>
</dbReference>
<keyword evidence="2" id="KW-1003">Cell membrane</keyword>
<evidence type="ECO:0000256" key="2">
    <source>
        <dbReference type="ARBA" id="ARBA00022475"/>
    </source>
</evidence>
<evidence type="ECO:0000256" key="3">
    <source>
        <dbReference type="ARBA" id="ARBA00022692"/>
    </source>
</evidence>
<feature type="domain" description="MacB-like periplasmic core" evidence="9">
    <location>
        <begin position="30"/>
        <end position="242"/>
    </location>
</feature>
<dbReference type="Proteomes" id="UP000254711">
    <property type="component" value="Unassembled WGS sequence"/>
</dbReference>
<keyword evidence="11" id="KW-1185">Reference proteome</keyword>
<comment type="similarity">
    <text evidence="6">Belongs to the ABC-4 integral membrane protein family.</text>
</comment>
<dbReference type="Pfam" id="PF12704">
    <property type="entry name" value="MacB_PCD"/>
    <property type="match status" value="1"/>
</dbReference>
<dbReference type="InterPro" id="IPR003838">
    <property type="entry name" value="ABC3_permease_C"/>
</dbReference>
<evidence type="ECO:0000313" key="11">
    <source>
        <dbReference type="Proteomes" id="UP000254711"/>
    </source>
</evidence>
<sequence>MMLQIKPILAALKRHKAGTILIALQIALTLAIVCNALFIIHERLDRISRPTGLDEGNLMAIGNRYVGADDKDTAAMMRGDLVALRQLPGVADAVSINSYPLRGGGWSTGVRVGAEDKKPKAHTTLYFSDEHTLPTMGTHLIAGRNFQADEIGEADPKEVGDPAVVIVSKALADKLFTDGHALGKPIYIGDTKKPSTIIGIVERLEVPWNGSWSDTFYENSIIEPVRLSGNYTNFLVRSKPGQLEALMKSAPAALYQANRMRVIPPERGVRTFAAVREHAYKADRGMAILMGVVCLVLLAITAAGIVGLTSFWVGQRRKQIGVRRALGATRRDILSYFLTENLLIGIGGVVVGAALAMGMNLWLVTQFEMARLSLMYVLAGVLALLLLGQGAVLAPAMRASRVSPVEATRSV</sequence>
<evidence type="ECO:0000259" key="9">
    <source>
        <dbReference type="Pfam" id="PF12704"/>
    </source>
</evidence>
<feature type="transmembrane region" description="Helical" evidence="7">
    <location>
        <begin position="374"/>
        <end position="394"/>
    </location>
</feature>
<comment type="subcellular location">
    <subcellularLocation>
        <location evidence="1">Cell membrane</location>
        <topology evidence="1">Multi-pass membrane protein</topology>
    </subcellularLocation>
</comment>
<protein>
    <submittedName>
        <fullName evidence="10">Peptide ABC transporter permease</fullName>
    </submittedName>
</protein>
<dbReference type="AlphaFoldDB" id="A0A370KCE4"/>
<dbReference type="PANTHER" id="PTHR30572">
    <property type="entry name" value="MEMBRANE COMPONENT OF TRANSPORTER-RELATED"/>
    <property type="match status" value="1"/>
</dbReference>
<feature type="transmembrane region" description="Helical" evidence="7">
    <location>
        <begin position="286"/>
        <end position="313"/>
    </location>
</feature>
<gene>
    <name evidence="10" type="ORF">DVT68_05495</name>
</gene>
<evidence type="ECO:0000259" key="8">
    <source>
        <dbReference type="Pfam" id="PF02687"/>
    </source>
</evidence>
<dbReference type="GO" id="GO:0005886">
    <property type="term" value="C:plasma membrane"/>
    <property type="evidence" value="ECO:0007669"/>
    <property type="project" value="UniProtKB-SubCell"/>
</dbReference>
<dbReference type="Pfam" id="PF02687">
    <property type="entry name" value="FtsX"/>
    <property type="match status" value="1"/>
</dbReference>
<dbReference type="EMBL" id="QQSY01000001">
    <property type="protein sequence ID" value="RDJ00262.1"/>
    <property type="molecule type" value="Genomic_DNA"/>
</dbReference>
<evidence type="ECO:0000256" key="5">
    <source>
        <dbReference type="ARBA" id="ARBA00023136"/>
    </source>
</evidence>